<dbReference type="OrthoDB" id="21406at2157"/>
<proteinExistence type="predicted"/>
<organism evidence="2 3">
    <name type="scientific">Thermococcus profundus</name>
    <dbReference type="NCBI Taxonomy" id="49899"/>
    <lineage>
        <taxon>Archaea</taxon>
        <taxon>Methanobacteriati</taxon>
        <taxon>Methanobacteriota</taxon>
        <taxon>Thermococci</taxon>
        <taxon>Thermococcales</taxon>
        <taxon>Thermococcaceae</taxon>
        <taxon>Thermococcus</taxon>
    </lineage>
</organism>
<dbReference type="Gene3D" id="3.40.50.1010">
    <property type="entry name" value="5'-nuclease"/>
    <property type="match status" value="1"/>
</dbReference>
<dbReference type="InterPro" id="IPR002716">
    <property type="entry name" value="PIN_dom"/>
</dbReference>
<dbReference type="AlphaFoldDB" id="A0A2Z2M916"/>
<dbReference type="PANTHER" id="PTHR39677:SF4">
    <property type="entry name" value="RIBONUCLEASE VAPC6"/>
    <property type="match status" value="1"/>
</dbReference>
<reference evidence="2 3" key="1">
    <citation type="submission" date="2016-03" db="EMBL/GenBank/DDBJ databases">
        <title>Complete genome sequence of Thermococcus profundus strain DT5432.</title>
        <authorList>
            <person name="Oger P.M."/>
        </authorList>
    </citation>
    <scope>NUCLEOTIDE SEQUENCE [LARGE SCALE GENOMIC DNA]</scope>
    <source>
        <strain evidence="2 3">DT 5432</strain>
    </source>
</reference>
<dbReference type="KEGG" id="tprf:A3L09_05780"/>
<dbReference type="SUPFAM" id="SSF88723">
    <property type="entry name" value="PIN domain-like"/>
    <property type="match status" value="1"/>
</dbReference>
<sequence length="152" mass="16879">MSGLLFIDTSVLVEYLVDGEKAGVAEEILLGSWVFLTSPTVYREALGALALIVGREKLGIKGKHSLRKFVAKKGWEPFSKVVASLNGLLDELGIVIVGDSFRRDELYETMKKYNLMPSDAQIVLTCQNHNVKNIATFDSDFKRVSWLKTLGV</sequence>
<dbReference type="SMART" id="SM00670">
    <property type="entry name" value="PINc"/>
    <property type="match status" value="1"/>
</dbReference>
<keyword evidence="3" id="KW-1185">Reference proteome</keyword>
<evidence type="ECO:0000313" key="3">
    <source>
        <dbReference type="Proteomes" id="UP000250179"/>
    </source>
</evidence>
<evidence type="ECO:0000313" key="2">
    <source>
        <dbReference type="EMBL" id="ASJ02797.1"/>
    </source>
</evidence>
<evidence type="ECO:0000259" key="1">
    <source>
        <dbReference type="SMART" id="SM00670"/>
    </source>
</evidence>
<dbReference type="Pfam" id="PF01850">
    <property type="entry name" value="PIN"/>
    <property type="match status" value="1"/>
</dbReference>
<accession>A0A2Z2M916</accession>
<dbReference type="InterPro" id="IPR029060">
    <property type="entry name" value="PIN-like_dom_sf"/>
</dbReference>
<feature type="domain" description="PIN" evidence="1">
    <location>
        <begin position="3"/>
        <end position="143"/>
    </location>
</feature>
<protein>
    <submittedName>
        <fullName evidence="2">Nucleotide-binding protein</fullName>
    </submittedName>
</protein>
<gene>
    <name evidence="2" type="ORF">A3L09_05780</name>
</gene>
<dbReference type="PANTHER" id="PTHR39677">
    <property type="entry name" value="RIBONUCLEASE VAPC6"/>
    <property type="match status" value="1"/>
</dbReference>
<dbReference type="EMBL" id="CP014862">
    <property type="protein sequence ID" value="ASJ02797.1"/>
    <property type="molecule type" value="Genomic_DNA"/>
</dbReference>
<dbReference type="Proteomes" id="UP000250179">
    <property type="component" value="Chromosome"/>
</dbReference>
<name>A0A2Z2M916_THEPR</name>